<proteinExistence type="predicted"/>
<evidence type="ECO:0000313" key="2">
    <source>
        <dbReference type="EMBL" id="QBC73621.1"/>
    </source>
</evidence>
<dbReference type="InterPro" id="IPR009480">
    <property type="entry name" value="Equine_IAV_S2"/>
</dbReference>
<protein>
    <submittedName>
        <fullName evidence="2">S2</fullName>
    </submittedName>
</protein>
<feature type="region of interest" description="Disordered" evidence="1">
    <location>
        <begin position="13"/>
        <end position="32"/>
    </location>
</feature>
<sequence>MGLFGKGVTWSASRSMGDFRGESQPLLSNNQERSQRVRTVTRYLNPIVLIQLVQQVTRWQETKKKSR</sequence>
<evidence type="ECO:0000256" key="1">
    <source>
        <dbReference type="SAM" id="MobiDB-lite"/>
    </source>
</evidence>
<reference evidence="2" key="1">
    <citation type="submission" date="2018-07" db="EMBL/GenBank/DDBJ databases">
        <title>Characterisation of EIAV strains.</title>
        <authorList>
            <person name="Dorey-Robinson D.L.W."/>
            <person name="Choudhury B."/>
            <person name="Steinbach F."/>
        </authorList>
    </citation>
    <scope>NUCLEOTIDE SEQUENCE</scope>
    <source>
        <strain evidence="2">Cornwall</strain>
    </source>
</reference>
<name>A0A411K831_9RETR</name>
<accession>A0A411K831</accession>
<organism evidence="2">
    <name type="scientific">Equine infectious anemia virus</name>
    <dbReference type="NCBI Taxonomy" id="11665"/>
    <lineage>
        <taxon>Viruses</taxon>
        <taxon>Riboviria</taxon>
        <taxon>Pararnavirae</taxon>
        <taxon>Artverviricota</taxon>
        <taxon>Revtraviricetes</taxon>
        <taxon>Ortervirales</taxon>
        <taxon>Retroviridae</taxon>
        <taxon>Orthoretrovirinae</taxon>
        <taxon>Lentivirus</taxon>
        <taxon>Lentivirus equinfane</taxon>
    </lineage>
</organism>
<dbReference type="EMBL" id="MH580898">
    <property type="protein sequence ID" value="QBC73621.1"/>
    <property type="molecule type" value="Genomic_DNA"/>
</dbReference>
<dbReference type="Pfam" id="PF06502">
    <property type="entry name" value="Equine_IAV_S2"/>
    <property type="match status" value="1"/>
</dbReference>